<reference evidence="2" key="1">
    <citation type="journal article" date="2020" name="Stud. Mycol.">
        <title>101 Dothideomycetes genomes: a test case for predicting lifestyles and emergence of pathogens.</title>
        <authorList>
            <person name="Haridas S."/>
            <person name="Albert R."/>
            <person name="Binder M."/>
            <person name="Bloem J."/>
            <person name="Labutti K."/>
            <person name="Salamov A."/>
            <person name="Andreopoulos B."/>
            <person name="Baker S."/>
            <person name="Barry K."/>
            <person name="Bills G."/>
            <person name="Bluhm B."/>
            <person name="Cannon C."/>
            <person name="Castanera R."/>
            <person name="Culley D."/>
            <person name="Daum C."/>
            <person name="Ezra D."/>
            <person name="Gonzalez J."/>
            <person name="Henrissat B."/>
            <person name="Kuo A."/>
            <person name="Liang C."/>
            <person name="Lipzen A."/>
            <person name="Lutzoni F."/>
            <person name="Magnuson J."/>
            <person name="Mondo S."/>
            <person name="Nolan M."/>
            <person name="Ohm R."/>
            <person name="Pangilinan J."/>
            <person name="Park H.-J."/>
            <person name="Ramirez L."/>
            <person name="Alfaro M."/>
            <person name="Sun H."/>
            <person name="Tritt A."/>
            <person name="Yoshinaga Y."/>
            <person name="Zwiers L.-H."/>
            <person name="Turgeon B."/>
            <person name="Goodwin S."/>
            <person name="Spatafora J."/>
            <person name="Crous P."/>
            <person name="Grigoriev I."/>
        </authorList>
    </citation>
    <scope>NUCLEOTIDE SEQUENCE</scope>
    <source>
        <strain evidence="2">CBS 119925</strain>
    </source>
</reference>
<proteinExistence type="predicted"/>
<organism evidence="2 3">
    <name type="scientific">Sporormia fimetaria CBS 119925</name>
    <dbReference type="NCBI Taxonomy" id="1340428"/>
    <lineage>
        <taxon>Eukaryota</taxon>
        <taxon>Fungi</taxon>
        <taxon>Dikarya</taxon>
        <taxon>Ascomycota</taxon>
        <taxon>Pezizomycotina</taxon>
        <taxon>Dothideomycetes</taxon>
        <taxon>Pleosporomycetidae</taxon>
        <taxon>Pleosporales</taxon>
        <taxon>Sporormiaceae</taxon>
        <taxon>Sporormia</taxon>
    </lineage>
</organism>
<evidence type="ECO:0000313" key="3">
    <source>
        <dbReference type="Proteomes" id="UP000799440"/>
    </source>
</evidence>
<keyword evidence="1" id="KW-0472">Membrane</keyword>
<keyword evidence="1" id="KW-1133">Transmembrane helix</keyword>
<dbReference type="EMBL" id="MU006572">
    <property type="protein sequence ID" value="KAF2747431.1"/>
    <property type="molecule type" value="Genomic_DNA"/>
</dbReference>
<gene>
    <name evidence="2" type="ORF">M011DRAFT_477084</name>
</gene>
<keyword evidence="3" id="KW-1185">Reference proteome</keyword>
<evidence type="ECO:0000256" key="1">
    <source>
        <dbReference type="SAM" id="Phobius"/>
    </source>
</evidence>
<name>A0A6A6VE26_9PLEO</name>
<feature type="transmembrane region" description="Helical" evidence="1">
    <location>
        <begin position="86"/>
        <end position="108"/>
    </location>
</feature>
<sequence length="124" mass="13979">MRLNTSGIWKCGLRALTTLLALIGIVALAWINASHKDLGMESRVRLRGQWALPWGIITFGFTILWCGLWLRFLLLRKSALRPDYAVALDVLLWIAQLFMALLIVYAWLEVNSFGQGGTMDVNSD</sequence>
<feature type="transmembrane region" description="Helical" evidence="1">
    <location>
        <begin position="12"/>
        <end position="31"/>
    </location>
</feature>
<dbReference type="AlphaFoldDB" id="A0A6A6VE26"/>
<evidence type="ECO:0000313" key="2">
    <source>
        <dbReference type="EMBL" id="KAF2747431.1"/>
    </source>
</evidence>
<feature type="transmembrane region" description="Helical" evidence="1">
    <location>
        <begin position="51"/>
        <end position="74"/>
    </location>
</feature>
<evidence type="ECO:0008006" key="4">
    <source>
        <dbReference type="Google" id="ProtNLM"/>
    </source>
</evidence>
<protein>
    <recommendedName>
        <fullName evidence="4">MARVEL domain-containing protein</fullName>
    </recommendedName>
</protein>
<dbReference type="Proteomes" id="UP000799440">
    <property type="component" value="Unassembled WGS sequence"/>
</dbReference>
<keyword evidence="1" id="KW-0812">Transmembrane</keyword>
<accession>A0A6A6VE26</accession>